<feature type="transmembrane region" description="Helical" evidence="2">
    <location>
        <begin position="203"/>
        <end position="226"/>
    </location>
</feature>
<feature type="transmembrane region" description="Helical" evidence="2">
    <location>
        <begin position="30"/>
        <end position="51"/>
    </location>
</feature>
<dbReference type="RefSeq" id="WP_251911249.1">
    <property type="nucleotide sequence ID" value="NZ_JAMRXG010000004.1"/>
</dbReference>
<comment type="caution">
    <text evidence="3">The sequence shown here is derived from an EMBL/GenBank/DDBJ whole genome shotgun (WGS) entry which is preliminary data.</text>
</comment>
<dbReference type="EMBL" id="JAMRXG010000004">
    <property type="protein sequence ID" value="MCM6774029.1"/>
    <property type="molecule type" value="Genomic_DNA"/>
</dbReference>
<dbReference type="AlphaFoldDB" id="A0A9X2E4D8"/>
<reference evidence="3" key="1">
    <citation type="submission" date="2022-06" db="EMBL/GenBank/DDBJ databases">
        <title>Novel species in genus nocardia.</title>
        <authorList>
            <person name="Li F."/>
        </authorList>
    </citation>
    <scope>NUCLEOTIDE SEQUENCE</scope>
    <source>
        <strain evidence="3">CDC141</strain>
    </source>
</reference>
<evidence type="ECO:0000256" key="1">
    <source>
        <dbReference type="SAM" id="MobiDB-lite"/>
    </source>
</evidence>
<accession>A0A9X2E4D8</accession>
<keyword evidence="2" id="KW-0812">Transmembrane</keyword>
<feature type="transmembrane region" description="Helical" evidence="2">
    <location>
        <begin position="284"/>
        <end position="305"/>
    </location>
</feature>
<proteinExistence type="predicted"/>
<feature type="transmembrane region" description="Helical" evidence="2">
    <location>
        <begin position="103"/>
        <end position="126"/>
    </location>
</feature>
<keyword evidence="4" id="KW-1185">Reference proteome</keyword>
<feature type="transmembrane region" description="Helical" evidence="2">
    <location>
        <begin position="138"/>
        <end position="157"/>
    </location>
</feature>
<sequence>MSTDTVLEPIRDDPDAVPQSPPRWSLATRFGFRFCFAYFALFYITTGQLIVAPLGWAAQFLPEAVLTAPGKPVQPLVSWAGTHVFGVDLELDQPPATGSGDTAANWVTIACLLFLAVVAAVVWSLLDSRRAYPLLLTIFRLVLRFGLAATMFGYGFAKIFPAQMPMLLHRYVQPFGDMSPMGVLWTQIGASQPYQIALGAAEALAGVLLILPWTVTAGALLALLSMAQVFLLNMTYDVPVKLFSLHLLVQAALLLAPESRRLAGFLTGRAIAATSVPPPGRSRIALAAQLVLGLWIMAGAAHAGWTGWQQLSHRSPLHGIWDVGEFTLNGQPRPPLTTDGERIRRIVFDRVFDGPAGPTTGTAVQSMSDGLRNYAGRVDIDARSIELVNPQGGAPYLAVVFDRPAPDRMVLDGTLRGQPVRMVLQRIDETKLPLPSRGFHWVQEFPYNR</sequence>
<feature type="region of interest" description="Disordered" evidence="1">
    <location>
        <begin position="1"/>
        <end position="20"/>
    </location>
</feature>
<evidence type="ECO:0000313" key="4">
    <source>
        <dbReference type="Proteomes" id="UP001139157"/>
    </source>
</evidence>
<gene>
    <name evidence="3" type="ORF">NDR86_11145</name>
</gene>
<evidence type="ECO:0000313" key="3">
    <source>
        <dbReference type="EMBL" id="MCM6774029.1"/>
    </source>
</evidence>
<dbReference type="Proteomes" id="UP001139157">
    <property type="component" value="Unassembled WGS sequence"/>
</dbReference>
<keyword evidence="2" id="KW-1133">Transmembrane helix</keyword>
<organism evidence="3 4">
    <name type="scientific">Nocardia pulmonis</name>
    <dbReference type="NCBI Taxonomy" id="2951408"/>
    <lineage>
        <taxon>Bacteria</taxon>
        <taxon>Bacillati</taxon>
        <taxon>Actinomycetota</taxon>
        <taxon>Actinomycetes</taxon>
        <taxon>Mycobacteriales</taxon>
        <taxon>Nocardiaceae</taxon>
        <taxon>Nocardia</taxon>
    </lineage>
</organism>
<evidence type="ECO:0000256" key="2">
    <source>
        <dbReference type="SAM" id="Phobius"/>
    </source>
</evidence>
<protein>
    <submittedName>
        <fullName evidence="3">DoxX family protein</fullName>
    </submittedName>
</protein>
<name>A0A9X2E4D8_9NOCA</name>
<keyword evidence="2" id="KW-0472">Membrane</keyword>